<reference evidence="2 3" key="1">
    <citation type="journal article" date="2020" name="Phytopathology">
        <title>Genome Sequence Resources of Colletotrichum truncatum, C. plurivorum, C. musicola, and C. sojae: Four Species Pathogenic to Soybean (Glycine max).</title>
        <authorList>
            <person name="Rogerio F."/>
            <person name="Boufleur T.R."/>
            <person name="Ciampi-Guillardi M."/>
            <person name="Sukno S.A."/>
            <person name="Thon M.R."/>
            <person name="Massola Junior N.S."/>
            <person name="Baroncelli R."/>
        </authorList>
    </citation>
    <scope>NUCLEOTIDE SEQUENCE [LARGE SCALE GENOMIC DNA]</scope>
    <source>
        <strain evidence="2 3">LFN0009</strain>
    </source>
</reference>
<organism evidence="2 3">
    <name type="scientific">Colletotrichum sojae</name>
    <dbReference type="NCBI Taxonomy" id="2175907"/>
    <lineage>
        <taxon>Eukaryota</taxon>
        <taxon>Fungi</taxon>
        <taxon>Dikarya</taxon>
        <taxon>Ascomycota</taxon>
        <taxon>Pezizomycotina</taxon>
        <taxon>Sordariomycetes</taxon>
        <taxon>Hypocreomycetidae</taxon>
        <taxon>Glomerellales</taxon>
        <taxon>Glomerellaceae</taxon>
        <taxon>Colletotrichum</taxon>
        <taxon>Colletotrichum orchidearum species complex</taxon>
    </lineage>
</organism>
<evidence type="ECO:0000256" key="1">
    <source>
        <dbReference type="SAM" id="MobiDB-lite"/>
    </source>
</evidence>
<gene>
    <name evidence="2" type="ORF">CSOJ01_15363</name>
</gene>
<keyword evidence="2" id="KW-0808">Transferase</keyword>
<feature type="compositionally biased region" description="Polar residues" evidence="1">
    <location>
        <begin position="181"/>
        <end position="191"/>
    </location>
</feature>
<dbReference type="AlphaFoldDB" id="A0A8H6IMH6"/>
<dbReference type="EMBL" id="WIGN01000628">
    <property type="protein sequence ID" value="KAF6786797.1"/>
    <property type="molecule type" value="Genomic_DNA"/>
</dbReference>
<feature type="compositionally biased region" description="Polar residues" evidence="1">
    <location>
        <begin position="616"/>
        <end position="630"/>
    </location>
</feature>
<protein>
    <submittedName>
        <fullName evidence="2">Glycosyl transferase</fullName>
    </submittedName>
</protein>
<dbReference type="GO" id="GO:0016740">
    <property type="term" value="F:transferase activity"/>
    <property type="evidence" value="ECO:0007669"/>
    <property type="project" value="UniProtKB-KW"/>
</dbReference>
<dbReference type="Proteomes" id="UP000652219">
    <property type="component" value="Unassembled WGS sequence"/>
</dbReference>
<evidence type="ECO:0000313" key="2">
    <source>
        <dbReference type="EMBL" id="KAF6786797.1"/>
    </source>
</evidence>
<name>A0A8H6IMH6_9PEZI</name>
<proteinExistence type="predicted"/>
<evidence type="ECO:0000313" key="3">
    <source>
        <dbReference type="Proteomes" id="UP000652219"/>
    </source>
</evidence>
<accession>A0A8H6IMH6</accession>
<sequence>MASSSQSPPRGDNLFVPTIPIPTKFAGAVDRDSWGNLPFFNPDERDETKLSTRMLYLLGCYEADDLTGRDLFNEYQSDFGQWPEAAFDAVAKEVRTYVRDKIIRRGVKIGCDGGSVARHMWEAANLPAFPLWTDKELLRTANKMPPLRRLCEDVAFLKSIKYDMTRLGEEDERQPPPTLPERQNTSWNTSTEETKTPLEDKTVPPAPLSEGTDLPRNDKTHGRFHQIPGVAWPNYQLPPGYRVLPSGRLWPGSQPVPGTDIPPKIPTRWPDISNSVPDHVPTPRMLTDLSKLYTDEMKYGGGPSDIFETKVMIFRDNCYKAGIPQTKWGGAFSVMLKGRALAYYYHHMCDPDNPLSFHDAGIVMRSHFESDESRQAHLNSWQNTTFVSIIRDNPGKTKTEALEILFDKLSLLQQAFPNAQQTDQGLRDQVLSACRGVKECEMALFNPGPTFESVCNQLRSAVSISMISNTPQHFSAEPKGTSGSRDQYWTDRSYITPRHKQRGDRDNRGPLRHGHFDRRSQQGPKPAKRCYVCRKAGCWSTKHSLEDRREAYNRFKSKSNLQDTSPSSYNHYLAWHEGVEDVEPDDDDEMMAQYVQALDDDDNTDEDDKDNIEEPFSTSFLTTAHSPRVN</sequence>
<feature type="region of interest" description="Disordered" evidence="1">
    <location>
        <begin position="598"/>
        <end position="630"/>
    </location>
</feature>
<feature type="compositionally biased region" description="Basic and acidic residues" evidence="1">
    <location>
        <begin position="192"/>
        <end position="202"/>
    </location>
</feature>
<comment type="caution">
    <text evidence="2">The sequence shown here is derived from an EMBL/GenBank/DDBJ whole genome shotgun (WGS) entry which is preliminary data.</text>
</comment>
<keyword evidence="3" id="KW-1185">Reference proteome</keyword>
<feature type="compositionally biased region" description="Acidic residues" evidence="1">
    <location>
        <begin position="598"/>
        <end position="613"/>
    </location>
</feature>
<feature type="region of interest" description="Disordered" evidence="1">
    <location>
        <begin position="471"/>
        <end position="525"/>
    </location>
</feature>
<feature type="region of interest" description="Disordered" evidence="1">
    <location>
        <begin position="167"/>
        <end position="221"/>
    </location>
</feature>